<sequence>MGYSKGQMEDEITKAMILWEKEYKGRGPTEAKTDIIRNMVIVTLKGVLSQAELVLAQNREGRVLIKKLRQQLVEQGRPEIEEIVSRITLRKVVSLHTDISTKTGERVFIFIMDQEIRPW</sequence>
<dbReference type="OrthoDB" id="5422931at2"/>
<evidence type="ECO:0000259" key="1">
    <source>
        <dbReference type="Pfam" id="PF10057"/>
    </source>
</evidence>
<protein>
    <recommendedName>
        <fullName evidence="1">Na+-translocating membrane potential-generating system MpsC domain-containing protein</fullName>
    </recommendedName>
</protein>
<evidence type="ECO:0000313" key="3">
    <source>
        <dbReference type="Proteomes" id="UP000222564"/>
    </source>
</evidence>
<gene>
    <name evidence="2" type="ORF">P378_01040</name>
</gene>
<dbReference type="Pfam" id="PF10057">
    <property type="entry name" value="MpsC"/>
    <property type="match status" value="1"/>
</dbReference>
<name>A0A2C6MEP5_9FIRM</name>
<feature type="domain" description="Na+-translocating membrane potential-generating system MpsC" evidence="1">
    <location>
        <begin position="5"/>
        <end position="114"/>
    </location>
</feature>
<proteinExistence type="predicted"/>
<keyword evidence="3" id="KW-1185">Reference proteome</keyword>
<dbReference type="Proteomes" id="UP000222564">
    <property type="component" value="Unassembled WGS sequence"/>
</dbReference>
<evidence type="ECO:0000313" key="2">
    <source>
        <dbReference type="EMBL" id="PHJ39799.1"/>
    </source>
</evidence>
<dbReference type="InterPro" id="IPR018745">
    <property type="entry name" value="MpsC"/>
</dbReference>
<comment type="caution">
    <text evidence="2">The sequence shown here is derived from an EMBL/GenBank/DDBJ whole genome shotgun (WGS) entry which is preliminary data.</text>
</comment>
<dbReference type="EMBL" id="AWQQ01000007">
    <property type="protein sequence ID" value="PHJ39799.1"/>
    <property type="molecule type" value="Genomic_DNA"/>
</dbReference>
<reference evidence="2 3" key="1">
    <citation type="submission" date="2013-09" db="EMBL/GenBank/DDBJ databases">
        <title>Biodegradation of hydrocarbons in the deep terrestrial subsurface : characterization of a microbial consortium composed of two Desulfotomaculum species originating from a deep geological formation.</title>
        <authorList>
            <person name="Aullo T."/>
            <person name="Berlendis S."/>
            <person name="Lascourreges J.-F."/>
            <person name="Dessort D."/>
            <person name="Saint-Laurent S."/>
            <person name="Schraauwers B."/>
            <person name="Mas J."/>
            <person name="Magot M."/>
            <person name="Ranchou-Peyruse A."/>
        </authorList>
    </citation>
    <scope>NUCLEOTIDE SEQUENCE [LARGE SCALE GENOMIC DNA]</scope>
    <source>
        <strain evidence="2 3">Bs107</strain>
    </source>
</reference>
<dbReference type="AlphaFoldDB" id="A0A2C6MEP5"/>
<accession>A0A2C6MEP5</accession>
<organism evidence="2 3">
    <name type="scientific">Desulforamulus profundi</name>
    <dbReference type="NCBI Taxonomy" id="1383067"/>
    <lineage>
        <taxon>Bacteria</taxon>
        <taxon>Bacillati</taxon>
        <taxon>Bacillota</taxon>
        <taxon>Clostridia</taxon>
        <taxon>Eubacteriales</taxon>
        <taxon>Peptococcaceae</taxon>
        <taxon>Desulforamulus</taxon>
    </lineage>
</organism>
<dbReference type="RefSeq" id="WP_099081958.1">
    <property type="nucleotide sequence ID" value="NZ_AWQQ01000007.1"/>
</dbReference>